<accession>A0A1F4WI25</accession>
<dbReference type="InterPro" id="IPR036291">
    <property type="entry name" value="NAD(P)-bd_dom_sf"/>
</dbReference>
<dbReference type="PRINTS" id="PR00080">
    <property type="entry name" value="SDRFAMILY"/>
</dbReference>
<dbReference type="InterPro" id="IPR020904">
    <property type="entry name" value="Sc_DH/Rdtase_CS"/>
</dbReference>
<dbReference type="Proteomes" id="UP000179113">
    <property type="component" value="Unassembled WGS sequence"/>
</dbReference>
<dbReference type="CDD" id="cd05233">
    <property type="entry name" value="SDR_c"/>
    <property type="match status" value="1"/>
</dbReference>
<dbReference type="SUPFAM" id="SSF51735">
    <property type="entry name" value="NAD(P)-binding Rossmann-fold domains"/>
    <property type="match status" value="1"/>
</dbReference>
<dbReference type="GO" id="GO:0016020">
    <property type="term" value="C:membrane"/>
    <property type="evidence" value="ECO:0007669"/>
    <property type="project" value="TreeGrafter"/>
</dbReference>
<dbReference type="PANTHER" id="PTHR44196">
    <property type="entry name" value="DEHYDROGENASE/REDUCTASE SDR FAMILY MEMBER 7B"/>
    <property type="match status" value="1"/>
</dbReference>
<evidence type="ECO:0000313" key="4">
    <source>
        <dbReference type="EMBL" id="OGC69105.1"/>
    </source>
</evidence>
<dbReference type="InterPro" id="IPR002347">
    <property type="entry name" value="SDR_fam"/>
</dbReference>
<evidence type="ECO:0000256" key="2">
    <source>
        <dbReference type="ARBA" id="ARBA00023002"/>
    </source>
</evidence>
<organism evidence="4 5">
    <name type="scientific">candidate division WWE3 bacterium RIFOXYC1_FULL_39_7</name>
    <dbReference type="NCBI Taxonomy" id="1802643"/>
    <lineage>
        <taxon>Bacteria</taxon>
        <taxon>Katanobacteria</taxon>
    </lineage>
</organism>
<evidence type="ECO:0000256" key="3">
    <source>
        <dbReference type="RuleBase" id="RU000363"/>
    </source>
</evidence>
<dbReference type="PANTHER" id="PTHR44196:SF1">
    <property type="entry name" value="DEHYDROGENASE_REDUCTASE SDR FAMILY MEMBER 7B"/>
    <property type="match status" value="1"/>
</dbReference>
<dbReference type="PRINTS" id="PR00081">
    <property type="entry name" value="GDHRDH"/>
</dbReference>
<evidence type="ECO:0000256" key="1">
    <source>
        <dbReference type="ARBA" id="ARBA00006484"/>
    </source>
</evidence>
<dbReference type="Pfam" id="PF00106">
    <property type="entry name" value="adh_short"/>
    <property type="match status" value="1"/>
</dbReference>
<dbReference type="GO" id="GO:0016491">
    <property type="term" value="F:oxidoreductase activity"/>
    <property type="evidence" value="ECO:0007669"/>
    <property type="project" value="UniProtKB-KW"/>
</dbReference>
<keyword evidence="2" id="KW-0560">Oxidoreductase</keyword>
<dbReference type="AlphaFoldDB" id="A0A1F4WI25"/>
<dbReference type="Gene3D" id="3.40.50.720">
    <property type="entry name" value="NAD(P)-binding Rossmann-like Domain"/>
    <property type="match status" value="1"/>
</dbReference>
<gene>
    <name evidence="4" type="ORF">A2415_00365</name>
</gene>
<dbReference type="EMBL" id="MEWA01000027">
    <property type="protein sequence ID" value="OGC69105.1"/>
    <property type="molecule type" value="Genomic_DNA"/>
</dbReference>
<proteinExistence type="inferred from homology"/>
<name>A0A1F4WI25_UNCKA</name>
<evidence type="ECO:0008006" key="6">
    <source>
        <dbReference type="Google" id="ProtNLM"/>
    </source>
</evidence>
<sequence>MIINKSKKVIITGVSSGIGKALAREFVEKGAQVLGVARTVKETRAGNYQTLSADLTSASGREKVYEYVRRHWGKCDVLINNAGVVYPTKISKVNFEKVRDIMEINFFAPLEISTRLLPNVAKNGCIVNLLSPAIYKSHVEAGLYSASKAALKSVSDALRNELVSSSKQTKILGYYPGIVRTAIFGEEELTGLKGMLSTSPERTAKLIIKQIENGRNGEYFEPIAMVIRLLAMSRGLIFFWR</sequence>
<comment type="caution">
    <text evidence="4">The sequence shown here is derived from an EMBL/GenBank/DDBJ whole genome shotgun (WGS) entry which is preliminary data.</text>
</comment>
<evidence type="ECO:0000313" key="5">
    <source>
        <dbReference type="Proteomes" id="UP000179113"/>
    </source>
</evidence>
<dbReference type="PROSITE" id="PS00061">
    <property type="entry name" value="ADH_SHORT"/>
    <property type="match status" value="1"/>
</dbReference>
<reference evidence="4 5" key="1">
    <citation type="journal article" date="2016" name="Nat. Commun.">
        <title>Thousands of microbial genomes shed light on interconnected biogeochemical processes in an aquifer system.</title>
        <authorList>
            <person name="Anantharaman K."/>
            <person name="Brown C.T."/>
            <person name="Hug L.A."/>
            <person name="Sharon I."/>
            <person name="Castelle C.J."/>
            <person name="Probst A.J."/>
            <person name="Thomas B.C."/>
            <person name="Singh A."/>
            <person name="Wilkins M.J."/>
            <person name="Karaoz U."/>
            <person name="Brodie E.L."/>
            <person name="Williams K.H."/>
            <person name="Hubbard S.S."/>
            <person name="Banfield J.F."/>
        </authorList>
    </citation>
    <scope>NUCLEOTIDE SEQUENCE [LARGE SCALE GENOMIC DNA]</scope>
</reference>
<comment type="similarity">
    <text evidence="1 3">Belongs to the short-chain dehydrogenases/reductases (SDR) family.</text>
</comment>
<protein>
    <recommendedName>
        <fullName evidence="6">Short-chain dehydrogenase</fullName>
    </recommendedName>
</protein>